<dbReference type="EC" id="2.7.1.26" evidence="1"/>
<feature type="domain" description="Riboflavin kinase" evidence="8">
    <location>
        <begin position="3"/>
        <end position="127"/>
    </location>
</feature>
<evidence type="ECO:0000256" key="5">
    <source>
        <dbReference type="ARBA" id="ARBA00022741"/>
    </source>
</evidence>
<proteinExistence type="predicted"/>
<accession>A0ABT2FSP2</accession>
<keyword evidence="3" id="KW-0288">FMN</keyword>
<dbReference type="EMBL" id="JANWTC010000001">
    <property type="protein sequence ID" value="MCS5478243.1"/>
    <property type="molecule type" value="Genomic_DNA"/>
</dbReference>
<sequence length="129" mass="14409">METIEGIVIPGNQLGRQLGFPTANIALPARLIPQALQMEGVWAGVATCQDETRWMATISIGRRPTFYGEHGELLLEAFLHDFSGDLYGTTLKISLRRFLREQLAFPSPEELILAMNSDADRTRQLLVSH</sequence>
<dbReference type="PANTHER" id="PTHR22749">
    <property type="entry name" value="RIBOFLAVIN KINASE/FMN ADENYLYLTRANSFERASE"/>
    <property type="match status" value="1"/>
</dbReference>
<evidence type="ECO:0000256" key="7">
    <source>
        <dbReference type="ARBA" id="ARBA00047880"/>
    </source>
</evidence>
<evidence type="ECO:0000313" key="10">
    <source>
        <dbReference type="Proteomes" id="UP001205965"/>
    </source>
</evidence>
<comment type="caution">
    <text evidence="9">The sequence shown here is derived from an EMBL/GenBank/DDBJ whole genome shotgun (WGS) entry which is preliminary data.</text>
</comment>
<comment type="catalytic activity">
    <reaction evidence="7">
        <text>riboflavin + ATP = FMN + ADP + H(+)</text>
        <dbReference type="Rhea" id="RHEA:14357"/>
        <dbReference type="ChEBI" id="CHEBI:15378"/>
        <dbReference type="ChEBI" id="CHEBI:30616"/>
        <dbReference type="ChEBI" id="CHEBI:57986"/>
        <dbReference type="ChEBI" id="CHEBI:58210"/>
        <dbReference type="ChEBI" id="CHEBI:456216"/>
        <dbReference type="EC" id="2.7.1.26"/>
    </reaction>
</comment>
<keyword evidence="2" id="KW-0285">Flavoprotein</keyword>
<dbReference type="SUPFAM" id="SSF82114">
    <property type="entry name" value="Riboflavin kinase-like"/>
    <property type="match status" value="1"/>
</dbReference>
<dbReference type="InterPro" id="IPR023468">
    <property type="entry name" value="Riboflavin_kinase"/>
</dbReference>
<dbReference type="RefSeq" id="WP_259426283.1">
    <property type="nucleotide sequence ID" value="NZ_JANWTC010000001.1"/>
</dbReference>
<dbReference type="Pfam" id="PF01687">
    <property type="entry name" value="Flavokinase"/>
    <property type="match status" value="1"/>
</dbReference>
<reference evidence="9 10" key="1">
    <citation type="submission" date="2022-08" db="EMBL/GenBank/DDBJ databases">
        <title>YIM 101645 draft genome.</title>
        <authorList>
            <person name="Chen X."/>
        </authorList>
    </citation>
    <scope>NUCLEOTIDE SEQUENCE [LARGE SCALE GENOMIC DNA]</scope>
    <source>
        <strain evidence="9 10">YIM 101645</strain>
    </source>
</reference>
<evidence type="ECO:0000256" key="2">
    <source>
        <dbReference type="ARBA" id="ARBA00022630"/>
    </source>
</evidence>
<dbReference type="InterPro" id="IPR023465">
    <property type="entry name" value="Riboflavin_kinase_dom_sf"/>
</dbReference>
<keyword evidence="5" id="KW-0547">Nucleotide-binding</keyword>
<dbReference type="InterPro" id="IPR015865">
    <property type="entry name" value="Riboflavin_kinase_bac/euk"/>
</dbReference>
<name>A0ABT2FSP2_9CORY</name>
<evidence type="ECO:0000256" key="4">
    <source>
        <dbReference type="ARBA" id="ARBA00022679"/>
    </source>
</evidence>
<dbReference type="Proteomes" id="UP001205965">
    <property type="component" value="Unassembled WGS sequence"/>
</dbReference>
<keyword evidence="9" id="KW-0418">Kinase</keyword>
<evidence type="ECO:0000313" key="9">
    <source>
        <dbReference type="EMBL" id="MCS5478243.1"/>
    </source>
</evidence>
<dbReference type="Gene3D" id="2.40.30.30">
    <property type="entry name" value="Riboflavin kinase-like"/>
    <property type="match status" value="1"/>
</dbReference>
<dbReference type="GO" id="GO:0016301">
    <property type="term" value="F:kinase activity"/>
    <property type="evidence" value="ECO:0007669"/>
    <property type="project" value="UniProtKB-KW"/>
</dbReference>
<organism evidence="9 10">
    <name type="scientific">Corynebacterium lemuris</name>
    <dbReference type="NCBI Taxonomy" id="1859292"/>
    <lineage>
        <taxon>Bacteria</taxon>
        <taxon>Bacillati</taxon>
        <taxon>Actinomycetota</taxon>
        <taxon>Actinomycetes</taxon>
        <taxon>Mycobacteriales</taxon>
        <taxon>Corynebacteriaceae</taxon>
        <taxon>Corynebacterium</taxon>
    </lineage>
</organism>
<dbReference type="PANTHER" id="PTHR22749:SF6">
    <property type="entry name" value="RIBOFLAVIN KINASE"/>
    <property type="match status" value="1"/>
</dbReference>
<keyword evidence="4" id="KW-0808">Transferase</keyword>
<evidence type="ECO:0000259" key="8">
    <source>
        <dbReference type="SMART" id="SM00904"/>
    </source>
</evidence>
<keyword evidence="10" id="KW-1185">Reference proteome</keyword>
<evidence type="ECO:0000256" key="3">
    <source>
        <dbReference type="ARBA" id="ARBA00022643"/>
    </source>
</evidence>
<evidence type="ECO:0000256" key="1">
    <source>
        <dbReference type="ARBA" id="ARBA00012105"/>
    </source>
</evidence>
<protein>
    <recommendedName>
        <fullName evidence="1">riboflavin kinase</fullName>
        <ecNumber evidence="1">2.7.1.26</ecNumber>
    </recommendedName>
</protein>
<evidence type="ECO:0000256" key="6">
    <source>
        <dbReference type="ARBA" id="ARBA00022840"/>
    </source>
</evidence>
<dbReference type="SMART" id="SM00904">
    <property type="entry name" value="Flavokinase"/>
    <property type="match status" value="1"/>
</dbReference>
<keyword evidence="6" id="KW-0067">ATP-binding</keyword>
<gene>
    <name evidence="9" type="ORF">NYP18_01070</name>
</gene>